<feature type="region of interest" description="Disordered" evidence="5">
    <location>
        <begin position="305"/>
        <end position="342"/>
    </location>
</feature>
<dbReference type="InParanoid" id="Q6BKP7"/>
<keyword evidence="8" id="KW-1185">Reference proteome</keyword>
<dbReference type="InterPro" id="IPR006565">
    <property type="entry name" value="BTP"/>
</dbReference>
<evidence type="ECO:0000259" key="6">
    <source>
        <dbReference type="SMART" id="SM00576"/>
    </source>
</evidence>
<dbReference type="eggNOG" id="ENOG502S96D">
    <property type="taxonomic scope" value="Eukaryota"/>
</dbReference>
<dbReference type="Pfam" id="PF07524">
    <property type="entry name" value="Bromo_TP"/>
    <property type="match status" value="1"/>
</dbReference>
<dbReference type="AlphaFoldDB" id="Q6BKP7"/>
<dbReference type="SMART" id="SM00576">
    <property type="entry name" value="BTP"/>
    <property type="match status" value="1"/>
</dbReference>
<accession>Q6BKP7</accession>
<dbReference type="OrthoDB" id="5402929at2759"/>
<dbReference type="GeneID" id="2904043"/>
<dbReference type="GO" id="GO:0046982">
    <property type="term" value="F:protein heterodimerization activity"/>
    <property type="evidence" value="ECO:0007669"/>
    <property type="project" value="InterPro"/>
</dbReference>
<dbReference type="VEuPathDB" id="FungiDB:DEHA2F20196g"/>
<keyword evidence="3" id="KW-0804">Transcription</keyword>
<evidence type="ECO:0000256" key="2">
    <source>
        <dbReference type="ARBA" id="ARBA00023015"/>
    </source>
</evidence>
<dbReference type="OMA" id="NGFDKCK"/>
<reference evidence="7 8" key="1">
    <citation type="journal article" date="2004" name="Nature">
        <title>Genome evolution in yeasts.</title>
        <authorList>
            <consortium name="Genolevures"/>
            <person name="Dujon B."/>
            <person name="Sherman D."/>
            <person name="Fischer G."/>
            <person name="Durrens P."/>
            <person name="Casaregola S."/>
            <person name="Lafontaine I."/>
            <person name="de Montigny J."/>
            <person name="Marck C."/>
            <person name="Neuveglise C."/>
            <person name="Talla E."/>
            <person name="Goffard N."/>
            <person name="Frangeul L."/>
            <person name="Aigle M."/>
            <person name="Anthouard V."/>
            <person name="Babour A."/>
            <person name="Barbe V."/>
            <person name="Barnay S."/>
            <person name="Blanchin S."/>
            <person name="Beckerich J.M."/>
            <person name="Beyne E."/>
            <person name="Bleykasten C."/>
            <person name="Boisrame A."/>
            <person name="Boyer J."/>
            <person name="Cattolico L."/>
            <person name="Confanioleri F."/>
            <person name="de Daruvar A."/>
            <person name="Despons L."/>
            <person name="Fabre E."/>
            <person name="Fairhead C."/>
            <person name="Ferry-Dumazet H."/>
            <person name="Groppi A."/>
            <person name="Hantraye F."/>
            <person name="Hennequin C."/>
            <person name="Jauniaux N."/>
            <person name="Joyet P."/>
            <person name="Kachouri R."/>
            <person name="Kerrest A."/>
            <person name="Koszul R."/>
            <person name="Lemaire M."/>
            <person name="Lesur I."/>
            <person name="Ma L."/>
            <person name="Muller H."/>
            <person name="Nicaud J.M."/>
            <person name="Nikolski M."/>
            <person name="Oztas S."/>
            <person name="Ozier-Kalogeropoulos O."/>
            <person name="Pellenz S."/>
            <person name="Potier S."/>
            <person name="Richard G.F."/>
            <person name="Straub M.L."/>
            <person name="Suleau A."/>
            <person name="Swennene D."/>
            <person name="Tekaia F."/>
            <person name="Wesolowski-Louvel M."/>
            <person name="Westhof E."/>
            <person name="Wirth B."/>
            <person name="Zeniou-Meyer M."/>
            <person name="Zivanovic I."/>
            <person name="Bolotin-Fukuhara M."/>
            <person name="Thierry A."/>
            <person name="Bouchier C."/>
            <person name="Caudron B."/>
            <person name="Scarpelli C."/>
            <person name="Gaillardin C."/>
            <person name="Weissenbach J."/>
            <person name="Wincker P."/>
            <person name="Souciet J.L."/>
        </authorList>
    </citation>
    <scope>NUCLEOTIDE SEQUENCE [LARGE SCALE GENOMIC DNA]</scope>
    <source>
        <strain evidence="8">ATCC 36239 / CBS 767 / BCRC 21394 / JCM 1990 / NBRC 0083 / IGC 2968</strain>
    </source>
</reference>
<dbReference type="CDD" id="cd00076">
    <property type="entry name" value="HFD_SF"/>
    <property type="match status" value="1"/>
</dbReference>
<dbReference type="HOGENOM" id="CLU_039858_0_0_1"/>
<comment type="subcellular location">
    <subcellularLocation>
        <location evidence="1">Nucleus</location>
    </subcellularLocation>
</comment>
<protein>
    <submittedName>
        <fullName evidence="7">DEHA2F20196p</fullName>
    </submittedName>
</protein>
<dbReference type="InterPro" id="IPR009072">
    <property type="entry name" value="Histone-fold"/>
</dbReference>
<keyword evidence="2" id="KW-0805">Transcription regulation</keyword>
<keyword evidence="4" id="KW-0539">Nucleus</keyword>
<evidence type="ECO:0000256" key="1">
    <source>
        <dbReference type="ARBA" id="ARBA00004123"/>
    </source>
</evidence>
<evidence type="ECO:0000256" key="3">
    <source>
        <dbReference type="ARBA" id="ARBA00023163"/>
    </source>
</evidence>
<dbReference type="GO" id="GO:0005634">
    <property type="term" value="C:nucleus"/>
    <property type="evidence" value="ECO:0007669"/>
    <property type="project" value="UniProtKB-SubCell"/>
</dbReference>
<feature type="compositionally biased region" description="Basic and acidic residues" evidence="5">
    <location>
        <begin position="305"/>
        <end position="336"/>
    </location>
</feature>
<dbReference type="STRING" id="284592.Q6BKP7"/>
<dbReference type="Gene3D" id="1.10.20.10">
    <property type="entry name" value="Histone, subunit A"/>
    <property type="match status" value="1"/>
</dbReference>
<evidence type="ECO:0000256" key="5">
    <source>
        <dbReference type="SAM" id="MobiDB-lite"/>
    </source>
</evidence>
<dbReference type="Proteomes" id="UP000000599">
    <property type="component" value="Chromosome F"/>
</dbReference>
<evidence type="ECO:0000313" key="8">
    <source>
        <dbReference type="Proteomes" id="UP000000599"/>
    </source>
</evidence>
<feature type="domain" description="Bromodomain associated" evidence="6">
    <location>
        <begin position="3"/>
        <end position="80"/>
    </location>
</feature>
<organism evidence="7 8">
    <name type="scientific">Debaryomyces hansenii (strain ATCC 36239 / CBS 767 / BCRC 21394 / JCM 1990 / NBRC 0083 / IGC 2968)</name>
    <name type="common">Yeast</name>
    <name type="synonym">Torulaspora hansenii</name>
    <dbReference type="NCBI Taxonomy" id="284592"/>
    <lineage>
        <taxon>Eukaryota</taxon>
        <taxon>Fungi</taxon>
        <taxon>Dikarya</taxon>
        <taxon>Ascomycota</taxon>
        <taxon>Saccharomycotina</taxon>
        <taxon>Pichiomycetes</taxon>
        <taxon>Debaryomycetaceae</taxon>
        <taxon>Debaryomyces</taxon>
    </lineage>
</organism>
<dbReference type="EMBL" id="CR382138">
    <property type="protein sequence ID" value="CAG89612.2"/>
    <property type="molecule type" value="Genomic_DNA"/>
</dbReference>
<name>Q6BKP7_DEBHA</name>
<sequence length="354" mass="41814">MDESFHFALLRISIAQILKASGFDKCRPSILNILTDIYIQYFKLLLSRTLKFSNQRVNCNDIGVQDITQAMLDIGFIKPSSFENYLDAYDISKHHNHRDKDSNVHKEYNTKSMDSFIDWLKYSDSFVTSQKLSEVPREYIKNLIDKRKLDDSAETDQDKKKRKLREKQEFYNHFKSTLSNDLPQEENEEEISKQDQLSWLDYLAEKDLKLGHDLKYLNTSLEPQLISLQNNERLHPIPKSKRQQIFQHINNVNKHDHLLINLEQGEENAITPPNDLLKVLPYNLKYDKNLLDDDLDSYFDYFQKHSQQDEDRNNHEQDQQDHDQDHDHQQDHDIDHNGLLVNDDGIGGDNKLML</sequence>
<evidence type="ECO:0000313" key="7">
    <source>
        <dbReference type="EMBL" id="CAG89612.2"/>
    </source>
</evidence>
<evidence type="ECO:0000256" key="4">
    <source>
        <dbReference type="ARBA" id="ARBA00023242"/>
    </source>
</evidence>
<gene>
    <name evidence="7" type="ordered locus">DEHA2F20196g</name>
</gene>
<dbReference type="RefSeq" id="XP_461224.2">
    <property type="nucleotide sequence ID" value="XM_461224.1"/>
</dbReference>
<dbReference type="KEGG" id="dha:DEHA2F20196g"/>
<proteinExistence type="predicted"/>